<evidence type="ECO:0000256" key="5">
    <source>
        <dbReference type="ARBA" id="ARBA00022448"/>
    </source>
</evidence>
<keyword evidence="5" id="KW-0813">Transport</keyword>
<evidence type="ECO:0000256" key="2">
    <source>
        <dbReference type="ARBA" id="ARBA00004625"/>
    </source>
</evidence>
<keyword evidence="7" id="KW-1043">Host membrane</keyword>
<keyword evidence="8 13" id="KW-1133">Transmembrane helix</keyword>
<dbReference type="GO" id="GO:0044167">
    <property type="term" value="C:host cell endoplasmic reticulum membrane"/>
    <property type="evidence" value="ECO:0007669"/>
    <property type="project" value="UniProtKB-SubCell"/>
</dbReference>
<evidence type="ECO:0000256" key="11">
    <source>
        <dbReference type="ARBA" id="ARBA00023184"/>
    </source>
</evidence>
<evidence type="ECO:0000313" key="14">
    <source>
        <dbReference type="EMBL" id="AGZ15228.1"/>
    </source>
</evidence>
<evidence type="ECO:0000256" key="3">
    <source>
        <dbReference type="ARBA" id="ARBA00010321"/>
    </source>
</evidence>
<accession>U5U2C2</accession>
<reference evidence="14" key="1">
    <citation type="journal article" date="2014" name="Arch. Virol.">
        <title>Molecular variability of cowpea mild mottle virus infecting soybean in Brazil.</title>
        <authorList>
            <person name="Zanardo L.G."/>
            <person name="Silva F.N."/>
            <person name="Lima A.T."/>
            <person name="Milanesi D.F."/>
            <person name="Castilho-Urquiza G.P."/>
            <person name="Almeida A.M."/>
            <person name="Zerbini F.M."/>
            <person name="Carvalho C.M."/>
        </authorList>
    </citation>
    <scope>NUCLEOTIDE SEQUENCE</scope>
    <source>
        <strain evidence="14">CPMMV:BR:MG:09:4</strain>
    </source>
</reference>
<dbReference type="InterPro" id="IPR001896">
    <property type="entry name" value="Plant_vir_prot"/>
</dbReference>
<dbReference type="EMBL" id="KF554104">
    <property type="protein sequence ID" value="AGZ15228.1"/>
    <property type="molecule type" value="Genomic_RNA"/>
</dbReference>
<comment type="function">
    <text evidence="1">Plays a role in viral cell-to-cell propagation, by facilitating genome transport to neighboring plant cells through plasmosdesmata,.</text>
</comment>
<evidence type="ECO:0000256" key="13">
    <source>
        <dbReference type="SAM" id="Phobius"/>
    </source>
</evidence>
<evidence type="ECO:0000256" key="8">
    <source>
        <dbReference type="ARBA" id="ARBA00022989"/>
    </source>
</evidence>
<comment type="subcellular location">
    <subcellularLocation>
        <location evidence="2">Host endoplasmic reticulum membrane</location>
    </subcellularLocation>
</comment>
<keyword evidence="6 13" id="KW-0812">Transmembrane</keyword>
<feature type="transmembrane region" description="Helical" evidence="13">
    <location>
        <begin position="12"/>
        <end position="32"/>
    </location>
</feature>
<sequence length="106" mass="11578">MPLTPPPNHSNSYLAAAIGISISSIILAHNSYVYSSEGDLQHAFDFAVVYRDGTKAAIYNRPSLPGSTGTNFSKLEILCGILILSFLIVYLSSRKARVCYVCNRVH</sequence>
<protein>
    <recommendedName>
        <fullName evidence="4">Movement protein TGB2</fullName>
    </recommendedName>
    <alternativeName>
        <fullName evidence="12">Triple gene block 2 protein</fullName>
    </alternativeName>
</protein>
<evidence type="ECO:0000256" key="7">
    <source>
        <dbReference type="ARBA" id="ARBA00022870"/>
    </source>
</evidence>
<name>U5U2C2_9VIRU</name>
<keyword evidence="11" id="KW-1038">Host endoplasmic reticulum</keyword>
<keyword evidence="10 13" id="KW-0472">Membrane</keyword>
<evidence type="ECO:0000256" key="6">
    <source>
        <dbReference type="ARBA" id="ARBA00022692"/>
    </source>
</evidence>
<organism evidence="14">
    <name type="scientific">Cowpea mild mottle virus</name>
    <dbReference type="NCBI Taxonomy" id="67761"/>
    <lineage>
        <taxon>Viruses</taxon>
        <taxon>Riboviria</taxon>
        <taxon>Orthornavirae</taxon>
        <taxon>Kitrinoviricota</taxon>
        <taxon>Alsuviricetes</taxon>
        <taxon>Tymovirales</taxon>
        <taxon>Betaflexiviridae</taxon>
        <taxon>Quinvirinae</taxon>
        <taxon>Carlavirus</taxon>
        <taxon>Carlavirus vignae</taxon>
    </lineage>
</organism>
<dbReference type="Pfam" id="PF01307">
    <property type="entry name" value="Plant_vir_prot"/>
    <property type="match status" value="1"/>
</dbReference>
<evidence type="ECO:0000256" key="12">
    <source>
        <dbReference type="ARBA" id="ARBA00032240"/>
    </source>
</evidence>
<keyword evidence="9" id="KW-0916">Viral movement protein</keyword>
<feature type="transmembrane region" description="Helical" evidence="13">
    <location>
        <begin position="72"/>
        <end position="91"/>
    </location>
</feature>
<evidence type="ECO:0000256" key="4">
    <source>
        <dbReference type="ARBA" id="ARBA00013304"/>
    </source>
</evidence>
<evidence type="ECO:0000256" key="9">
    <source>
        <dbReference type="ARBA" id="ARBA00023031"/>
    </source>
</evidence>
<comment type="similarity">
    <text evidence="3">Belongs to the Tymovirales TGBp2 protein family.</text>
</comment>
<evidence type="ECO:0000256" key="1">
    <source>
        <dbReference type="ARBA" id="ARBA00002252"/>
    </source>
</evidence>
<proteinExistence type="inferred from homology"/>
<dbReference type="GO" id="GO:0046740">
    <property type="term" value="P:transport of virus in host, cell to cell"/>
    <property type="evidence" value="ECO:0007669"/>
    <property type="project" value="UniProtKB-KW"/>
</dbReference>
<evidence type="ECO:0000256" key="10">
    <source>
        <dbReference type="ARBA" id="ARBA00023136"/>
    </source>
</evidence>